<name>A0A3M2RHU7_9HYPO</name>
<evidence type="ECO:0000313" key="2">
    <source>
        <dbReference type="Proteomes" id="UP000277212"/>
    </source>
</evidence>
<keyword evidence="2" id="KW-1185">Reference proteome</keyword>
<accession>A0A3M2RHU7</accession>
<dbReference type="OrthoDB" id="74545at2759"/>
<reference evidence="1 2" key="1">
    <citation type="submission" date="2017-06" db="EMBL/GenBank/DDBJ databases">
        <title>Comparative genomic analysis of Ambrosia Fusariam Clade fungi.</title>
        <authorList>
            <person name="Stajich J.E."/>
            <person name="Carrillo J."/>
            <person name="Kijimoto T."/>
            <person name="Eskalen A."/>
            <person name="O'Donnell K."/>
            <person name="Kasson M."/>
        </authorList>
    </citation>
    <scope>NUCLEOTIDE SEQUENCE [LARGE SCALE GENOMIC DNA]</scope>
    <source>
        <strain evidence="1">UCR3666</strain>
    </source>
</reference>
<gene>
    <name evidence="1" type="ORF">CDV36_014431</name>
</gene>
<comment type="caution">
    <text evidence="1">The sequence shown here is derived from an EMBL/GenBank/DDBJ whole genome shotgun (WGS) entry which is preliminary data.</text>
</comment>
<dbReference type="STRING" id="2010991.A0A3M2RHU7"/>
<evidence type="ECO:0008006" key="3">
    <source>
        <dbReference type="Google" id="ProtNLM"/>
    </source>
</evidence>
<dbReference type="PANTHER" id="PTHR37015">
    <property type="entry name" value="REVERSE TRANSCRIPTASE DOMAIN-CONTAINING PROTEIN"/>
    <property type="match status" value="1"/>
</dbReference>
<dbReference type="PANTHER" id="PTHR37015:SF2">
    <property type="entry name" value="REVERSE TRANSCRIPTASE DOMAIN-CONTAINING PROTEIN"/>
    <property type="match status" value="1"/>
</dbReference>
<organism evidence="1 2">
    <name type="scientific">Fusarium kuroshium</name>
    <dbReference type="NCBI Taxonomy" id="2010991"/>
    <lineage>
        <taxon>Eukaryota</taxon>
        <taxon>Fungi</taxon>
        <taxon>Dikarya</taxon>
        <taxon>Ascomycota</taxon>
        <taxon>Pezizomycotina</taxon>
        <taxon>Sordariomycetes</taxon>
        <taxon>Hypocreomycetidae</taxon>
        <taxon>Hypocreales</taxon>
        <taxon>Nectriaceae</taxon>
        <taxon>Fusarium</taxon>
        <taxon>Fusarium solani species complex</taxon>
    </lineage>
</organism>
<sequence>MAQSQVFSQTLRSITRTKFEQLARQKRAYESAKTALLRDVNDEPSPKRAKILVDGATKLSDTSSLSQQPTVEILQRFLLQAENDPSVSQEAIESYEHDLRNELDACSEKHRFAELYAKLIEEWISTSESDSSQLHVPRAESQEQRALWEQYVFSAKKVDGDAIKTYLGTLFQSEGSSHVKKAYTDLVESFKSFQETWDEEDTHFDEDSLQHCIQGLLRSDLLNDQKRMTLNDFLGNKVVLREIADVLNMRMRTRVSWEWDGDCTVEPRRNLNGRYRFYPDEDLLQSLFLYYIGRKWCVMLRQAAETFCKQRQVMKPAFPALSKEEARRRQHFLRSAEGKTTSDSLSNLLDEHFNNEIFLDQLPVKMDEQRGGYNDNKESVEDNRKSPIAVVQKLLHTLQTHIIVQNKLGRETTVIRSDFKWFGPSLPHKSIFSVLEFLGVQRDWIDFFRKVLECPLRMEDDSPDTPARTRKRGIPLSTPIADFFSESVLFCLDFDINQRANGARLYRLHDDMWFWNSAETCAAAWRVIYEFTDLFGLELNEEKTGSTTIRPGSSDGQIEEVQGLPSGDVTWGFLKLDTTAGRFIIDKTKVDAHIDELRLQLDACKSALDWIRAWNAYGCRFFTTNFGSLAKCYSRAHVDAILSTFRHIQKVLFPELRGGVGARLKEMLADRFGITDVPDAFLYAPVALGGLGLKNPFLMPYIYRDNMPKNAGTIMDKFLEEEKLEYDAAKKAFESPDEQFGDLNDNPEFMDLEDKNTFFSFEEYTRHRERTSAGLRTAFQAISEEPQPTTLETPNILSGLLYELPEDWYHMKPYEQWICSQHSKEMVARFGGLVILEKGLLPTGVMEMLQQSRFQWQG</sequence>
<dbReference type="EMBL" id="NKUJ01000457">
    <property type="protein sequence ID" value="RMJ04900.1"/>
    <property type="molecule type" value="Genomic_DNA"/>
</dbReference>
<dbReference type="Proteomes" id="UP000277212">
    <property type="component" value="Unassembled WGS sequence"/>
</dbReference>
<evidence type="ECO:0000313" key="1">
    <source>
        <dbReference type="EMBL" id="RMJ04900.1"/>
    </source>
</evidence>
<dbReference type="AlphaFoldDB" id="A0A3M2RHU7"/>
<proteinExistence type="predicted"/>
<protein>
    <recommendedName>
        <fullName evidence="3">Reverse transcriptase domain-containing protein</fullName>
    </recommendedName>
</protein>